<dbReference type="InterPro" id="IPR029058">
    <property type="entry name" value="AB_hydrolase_fold"/>
</dbReference>
<dbReference type="Gene3D" id="3.40.50.1820">
    <property type="entry name" value="alpha/beta hydrolase"/>
    <property type="match status" value="1"/>
</dbReference>
<dbReference type="AlphaFoldDB" id="B1WRQ7"/>
<dbReference type="KEGG" id="cyt:cce_4150"/>
<evidence type="ECO:0000313" key="2">
    <source>
        <dbReference type="Proteomes" id="UP000001203"/>
    </source>
</evidence>
<sequence>MSHKGEIIAYHGWGFDRNCWKEWQEILSSNFLFKTYDRGYFDQKYTPYFDDTEKIKIIFAHSFGLHLCYLEILKQANLIILFNSFAHFHPEKEKQKKRSKNALQLMINEFNNNPKTVLESFYKKCYYPFSSVNINCDTVDWEKLGKDLELLNTSIVDINSLKKAPKIYIIQSSKDRIINPSHAQELFNQLSHNSQYFNVEGVGHTLPFTDIQSCLPIVNQALGELENYGTY</sequence>
<gene>
    <name evidence="1" type="ordered locus">cce_4150</name>
</gene>
<dbReference type="EMBL" id="CP000806">
    <property type="protein sequence ID" value="ACB53498.1"/>
    <property type="molecule type" value="Genomic_DNA"/>
</dbReference>
<dbReference type="OrthoDB" id="427865at2"/>
<evidence type="ECO:0000313" key="1">
    <source>
        <dbReference type="EMBL" id="ACB53498.1"/>
    </source>
</evidence>
<keyword evidence="2" id="KW-1185">Reference proteome</keyword>
<proteinExistence type="predicted"/>
<dbReference type="RefSeq" id="WP_009543771.1">
    <property type="nucleotide sequence ID" value="NC_010546.1"/>
</dbReference>
<dbReference type="SUPFAM" id="SSF53474">
    <property type="entry name" value="alpha/beta-Hydrolases"/>
    <property type="match status" value="1"/>
</dbReference>
<dbReference type="HOGENOM" id="CLU_020336_12_2_3"/>
<reference evidence="1 2" key="1">
    <citation type="journal article" date="2008" name="Proc. Natl. Acad. Sci. U.S.A.">
        <title>The genome of Cyanothece 51142, a unicellular diazotrophic cyanobacterium important in the marine nitrogen cycle.</title>
        <authorList>
            <person name="Welsh E.A."/>
            <person name="Liberton M."/>
            <person name="Stoeckel J."/>
            <person name="Loh T."/>
            <person name="Elvitigala T."/>
            <person name="Wang C."/>
            <person name="Wollam A."/>
            <person name="Fulton R.S."/>
            <person name="Clifton S.W."/>
            <person name="Jacobs J.M."/>
            <person name="Aurora R."/>
            <person name="Ghosh B.K."/>
            <person name="Sherman L.A."/>
            <person name="Smith R.D."/>
            <person name="Wilson R.K."/>
            <person name="Pakrasi H.B."/>
        </authorList>
    </citation>
    <scope>NUCLEOTIDE SEQUENCE [LARGE SCALE GENOMIC DNA]</scope>
    <source>
        <strain evidence="2">ATCC 51142 / BH68</strain>
    </source>
</reference>
<dbReference type="STRING" id="43989.cce_4150"/>
<organism evidence="1 2">
    <name type="scientific">Crocosphaera subtropica (strain ATCC 51142 / BH68)</name>
    <name type="common">Cyanothece sp. (strain ATCC 51142)</name>
    <dbReference type="NCBI Taxonomy" id="43989"/>
    <lineage>
        <taxon>Bacteria</taxon>
        <taxon>Bacillati</taxon>
        <taxon>Cyanobacteriota</taxon>
        <taxon>Cyanophyceae</taxon>
        <taxon>Oscillatoriophycideae</taxon>
        <taxon>Chroococcales</taxon>
        <taxon>Aphanothecaceae</taxon>
        <taxon>Crocosphaera</taxon>
        <taxon>Crocosphaera subtropica</taxon>
    </lineage>
</organism>
<protein>
    <recommendedName>
        <fullName evidence="3">AB hydrolase-1 domain-containing protein</fullName>
    </recommendedName>
</protein>
<accession>B1WRQ7</accession>
<dbReference type="eggNOG" id="COG0400">
    <property type="taxonomic scope" value="Bacteria"/>
</dbReference>
<dbReference type="Proteomes" id="UP000001203">
    <property type="component" value="Chromosome circular"/>
</dbReference>
<evidence type="ECO:0008006" key="3">
    <source>
        <dbReference type="Google" id="ProtNLM"/>
    </source>
</evidence>
<name>B1WRQ7_CROS5</name>